<dbReference type="KEGG" id="nfr:ERS450000_00590"/>
<evidence type="ECO:0000313" key="2">
    <source>
        <dbReference type="Proteomes" id="UP000057820"/>
    </source>
</evidence>
<dbReference type="Proteomes" id="UP000057820">
    <property type="component" value="Chromosome 1"/>
</dbReference>
<dbReference type="Gene3D" id="3.30.559.10">
    <property type="entry name" value="Chloramphenicol acetyltransferase-like domain"/>
    <property type="match status" value="1"/>
</dbReference>
<proteinExistence type="predicted"/>
<evidence type="ECO:0008006" key="3">
    <source>
        <dbReference type="Google" id="ProtNLM"/>
    </source>
</evidence>
<dbReference type="AlphaFoldDB" id="A0A0H5NEI5"/>
<protein>
    <recommendedName>
        <fullName evidence="3">Peptide synthetase</fullName>
    </recommendedName>
</protein>
<gene>
    <name evidence="1" type="ORF">ERS450000_00590</name>
</gene>
<name>A0A0H5NEI5_NOCFR</name>
<dbReference type="EMBL" id="LN868938">
    <property type="protein sequence ID" value="CRY74295.1"/>
    <property type="molecule type" value="Genomic_DNA"/>
</dbReference>
<sequence>MTYRRRITPTERLYLAAREVAPPFLMHLVVHGSGAIDPARLQRAVDLASAANPGARLVRDGAHWIDSGVAARVRVVAEHTLTYPELEADPVLGSPIEPTADRTCEVLLLTADPVTVVFRVFHGVMDGMGARLWVDDVFRALRGEDPLGAPDPVADADLVARLGAQGTPTRLLPVHRSAAGHGRQDPARRALLRHRTVAAGGKGVVARIAAALADAAGRPSRIMIPVDLRRHDPRLRSTANLALPLFVDVAPGDGGQRVSAAMRAGLAARRELAEMDNGGLTAFPPAVVRGALRAGNLLGARTGRNLVSATVSHMGTVDLAALTAPGFTPTTMRILPQHSGIMPLLFGILETPAGLEITVSCRNGAGVEARLEALLDRIAAALEGDHTGAGTGH</sequence>
<accession>A0A0H5NEI5</accession>
<dbReference type="InterPro" id="IPR023213">
    <property type="entry name" value="CAT-like_dom_sf"/>
</dbReference>
<dbReference type="RefSeq" id="WP_060590292.1">
    <property type="nucleotide sequence ID" value="NZ_CP031418.1"/>
</dbReference>
<dbReference type="SUPFAM" id="SSF52777">
    <property type="entry name" value="CoA-dependent acyltransferases"/>
    <property type="match status" value="1"/>
</dbReference>
<reference evidence="2" key="1">
    <citation type="submission" date="2015-03" db="EMBL/GenBank/DDBJ databases">
        <authorList>
            <consortium name="Pathogen Informatics"/>
        </authorList>
    </citation>
    <scope>NUCLEOTIDE SEQUENCE [LARGE SCALE GENOMIC DNA]</scope>
    <source>
        <strain evidence="2">NCTC11134</strain>
    </source>
</reference>
<organism evidence="1 2">
    <name type="scientific">Nocardia farcinica</name>
    <dbReference type="NCBI Taxonomy" id="37329"/>
    <lineage>
        <taxon>Bacteria</taxon>
        <taxon>Bacillati</taxon>
        <taxon>Actinomycetota</taxon>
        <taxon>Actinomycetes</taxon>
        <taxon>Mycobacteriales</taxon>
        <taxon>Nocardiaceae</taxon>
        <taxon>Nocardia</taxon>
    </lineage>
</organism>
<evidence type="ECO:0000313" key="1">
    <source>
        <dbReference type="EMBL" id="CRY74295.1"/>
    </source>
</evidence>